<dbReference type="GO" id="GO:0003676">
    <property type="term" value="F:nucleic acid binding"/>
    <property type="evidence" value="ECO:0007669"/>
    <property type="project" value="InterPro"/>
</dbReference>
<dbReference type="Gene3D" id="3.30.420.10">
    <property type="entry name" value="Ribonuclease H-like superfamily/Ribonuclease H"/>
    <property type="match status" value="1"/>
</dbReference>
<organism evidence="3 4">
    <name type="scientific">Stichopus japonicus</name>
    <name type="common">Sea cucumber</name>
    <dbReference type="NCBI Taxonomy" id="307972"/>
    <lineage>
        <taxon>Eukaryota</taxon>
        <taxon>Metazoa</taxon>
        <taxon>Echinodermata</taxon>
        <taxon>Eleutherozoa</taxon>
        <taxon>Echinozoa</taxon>
        <taxon>Holothuroidea</taxon>
        <taxon>Aspidochirotacea</taxon>
        <taxon>Aspidochirotida</taxon>
        <taxon>Stichopodidae</taxon>
        <taxon>Apostichopus</taxon>
    </lineage>
</organism>
<dbReference type="EMBL" id="MRZV01001342">
    <property type="protein sequence ID" value="PIK38585.1"/>
    <property type="molecule type" value="Genomic_DNA"/>
</dbReference>
<dbReference type="Proteomes" id="UP000230750">
    <property type="component" value="Unassembled WGS sequence"/>
</dbReference>
<accession>A0A2G8JSC4</accession>
<evidence type="ECO:0000313" key="3">
    <source>
        <dbReference type="EMBL" id="PIK38585.1"/>
    </source>
</evidence>
<feature type="region of interest" description="Disordered" evidence="1">
    <location>
        <begin position="204"/>
        <end position="264"/>
    </location>
</feature>
<comment type="caution">
    <text evidence="3">The sequence shown here is derived from an EMBL/GenBank/DDBJ whole genome shotgun (WGS) entry which is preliminary data.</text>
</comment>
<protein>
    <recommendedName>
        <fullName evidence="2">Integrase catalytic domain-containing protein</fullName>
    </recommendedName>
</protein>
<dbReference type="InterPro" id="IPR036397">
    <property type="entry name" value="RNaseH_sf"/>
</dbReference>
<dbReference type="STRING" id="307972.A0A2G8JSC4"/>
<dbReference type="PANTHER" id="PTHR47331">
    <property type="entry name" value="PHD-TYPE DOMAIN-CONTAINING PROTEIN"/>
    <property type="match status" value="1"/>
</dbReference>
<dbReference type="InterPro" id="IPR012337">
    <property type="entry name" value="RNaseH-like_sf"/>
</dbReference>
<sequence>MAQLPAERVQRAPAFKYTGLDYMGPLFIREKKDTEHQKRWIAIFTCFTTRAVHLELIGDCSAESAVQAVERFIGRRGTPHTILTDNALQFKKGASILQAIWGQKPSEEIRECLTAFYSEKGINWRYIPERSPWVGGFYERLVDLVKRAIKKTLWKMTIKDEGLRTLIAQIEGTLNTRPLLPLSADINDQSILTPASLMAPMCQLGMPPSNEDPTDPDYDPNPRGKATLLRQWKLREKKSLIISGRSGKHNTYRNSEKPTKLTSG</sequence>
<evidence type="ECO:0000256" key="1">
    <source>
        <dbReference type="SAM" id="MobiDB-lite"/>
    </source>
</evidence>
<dbReference type="PANTHER" id="PTHR47331:SF1">
    <property type="entry name" value="GAG-LIKE PROTEIN"/>
    <property type="match status" value="1"/>
</dbReference>
<keyword evidence="4" id="KW-1185">Reference proteome</keyword>
<reference evidence="3 4" key="1">
    <citation type="journal article" date="2017" name="PLoS Biol.">
        <title>The sea cucumber genome provides insights into morphological evolution and visceral regeneration.</title>
        <authorList>
            <person name="Zhang X."/>
            <person name="Sun L."/>
            <person name="Yuan J."/>
            <person name="Sun Y."/>
            <person name="Gao Y."/>
            <person name="Zhang L."/>
            <person name="Li S."/>
            <person name="Dai H."/>
            <person name="Hamel J.F."/>
            <person name="Liu C."/>
            <person name="Yu Y."/>
            <person name="Liu S."/>
            <person name="Lin W."/>
            <person name="Guo K."/>
            <person name="Jin S."/>
            <person name="Xu P."/>
            <person name="Storey K.B."/>
            <person name="Huan P."/>
            <person name="Zhang T."/>
            <person name="Zhou Y."/>
            <person name="Zhang J."/>
            <person name="Lin C."/>
            <person name="Li X."/>
            <person name="Xing L."/>
            <person name="Huo D."/>
            <person name="Sun M."/>
            <person name="Wang L."/>
            <person name="Mercier A."/>
            <person name="Li F."/>
            <person name="Yang H."/>
            <person name="Xiang J."/>
        </authorList>
    </citation>
    <scope>NUCLEOTIDE SEQUENCE [LARGE SCALE GENOMIC DNA]</scope>
    <source>
        <strain evidence="3">Shaxun</strain>
        <tissue evidence="3">Muscle</tissue>
    </source>
</reference>
<dbReference type="SUPFAM" id="SSF53098">
    <property type="entry name" value="Ribonuclease H-like"/>
    <property type="match status" value="1"/>
</dbReference>
<evidence type="ECO:0000259" key="2">
    <source>
        <dbReference type="PROSITE" id="PS50994"/>
    </source>
</evidence>
<name>A0A2G8JSC4_STIJA</name>
<feature type="domain" description="Integrase catalytic" evidence="2">
    <location>
        <begin position="9"/>
        <end position="202"/>
    </location>
</feature>
<dbReference type="AlphaFoldDB" id="A0A2G8JSC4"/>
<dbReference type="GO" id="GO:0015074">
    <property type="term" value="P:DNA integration"/>
    <property type="evidence" value="ECO:0007669"/>
    <property type="project" value="InterPro"/>
</dbReference>
<gene>
    <name evidence="3" type="ORF">BSL78_24580</name>
</gene>
<proteinExistence type="predicted"/>
<evidence type="ECO:0000313" key="4">
    <source>
        <dbReference type="Proteomes" id="UP000230750"/>
    </source>
</evidence>
<dbReference type="OrthoDB" id="6020750at2759"/>
<feature type="compositionally biased region" description="Basic and acidic residues" evidence="1">
    <location>
        <begin position="254"/>
        <end position="264"/>
    </location>
</feature>
<dbReference type="InterPro" id="IPR001584">
    <property type="entry name" value="Integrase_cat-core"/>
</dbReference>
<dbReference type="PROSITE" id="PS50994">
    <property type="entry name" value="INTEGRASE"/>
    <property type="match status" value="1"/>
</dbReference>